<proteinExistence type="predicted"/>
<evidence type="ECO:0000313" key="3">
    <source>
        <dbReference type="EMBL" id="MBA4536398.1"/>
    </source>
</evidence>
<evidence type="ECO:0000259" key="2">
    <source>
        <dbReference type="Pfam" id="PF01551"/>
    </source>
</evidence>
<dbReference type="EMBL" id="JAAIWN010000007">
    <property type="protein sequence ID" value="NEY80766.1"/>
    <property type="molecule type" value="Genomic_DNA"/>
</dbReference>
<dbReference type="GO" id="GO:0004222">
    <property type="term" value="F:metalloendopeptidase activity"/>
    <property type="evidence" value="ECO:0007669"/>
    <property type="project" value="TreeGrafter"/>
</dbReference>
<dbReference type="InterPro" id="IPR002477">
    <property type="entry name" value="Peptidoglycan-bd-like"/>
</dbReference>
<dbReference type="AlphaFoldDB" id="A0A6B3VYV2"/>
<dbReference type="Gene3D" id="2.70.70.10">
    <property type="entry name" value="Glucose Permease (Domain IIA)"/>
    <property type="match status" value="1"/>
</dbReference>
<gene>
    <name evidence="4" type="ORF">G4D64_04340</name>
    <name evidence="3" type="ORF">H1Z61_04375</name>
</gene>
<dbReference type="Pfam" id="PF01471">
    <property type="entry name" value="PG_binding_1"/>
    <property type="match status" value="1"/>
</dbReference>
<sequence length="230" mass="25819">MSFIMPADGRISSGFRTPDRPTHHGIDIACPKGTTVKASASGVVSRANGGCYEGNLSCNGGYGNHIFIKHTVNGKDYETVYAHLHSINVSVGQRVTQGQKIGEVGNTGHSYGYHLHFELHQPVWNSSKSYALDPLKYITSSGEEKNIYITIGDRGEAVKIVHFQLAALGYIQQANKERDIYDQWTADKVKQFQIDQKLQTQNGVYNYYTASCFAKLLENFYYHWYHCPNK</sequence>
<dbReference type="Pfam" id="PF01551">
    <property type="entry name" value="Peptidase_M23"/>
    <property type="match status" value="1"/>
</dbReference>
<dbReference type="PANTHER" id="PTHR21666">
    <property type="entry name" value="PEPTIDASE-RELATED"/>
    <property type="match status" value="1"/>
</dbReference>
<dbReference type="Proteomes" id="UP000570010">
    <property type="component" value="Unassembled WGS sequence"/>
</dbReference>
<dbReference type="PANTHER" id="PTHR21666:SF270">
    <property type="entry name" value="MUREIN HYDROLASE ACTIVATOR ENVC"/>
    <property type="match status" value="1"/>
</dbReference>
<dbReference type="Proteomes" id="UP000472971">
    <property type="component" value="Unassembled WGS sequence"/>
</dbReference>
<dbReference type="InterPro" id="IPR050570">
    <property type="entry name" value="Cell_wall_metabolism_enzyme"/>
</dbReference>
<evidence type="ECO:0000313" key="6">
    <source>
        <dbReference type="Proteomes" id="UP000570010"/>
    </source>
</evidence>
<reference evidence="3 6" key="2">
    <citation type="submission" date="2020-07" db="EMBL/GenBank/DDBJ databases">
        <authorList>
            <person name="Feng H."/>
        </authorList>
    </citation>
    <scope>NUCLEOTIDE SEQUENCE [LARGE SCALE GENOMIC DNA]</scope>
    <source>
        <strain evidence="3">S-12</strain>
        <strain evidence="6">s-12</strain>
    </source>
</reference>
<feature type="domain" description="Peptidoglycan binding-like" evidence="1">
    <location>
        <begin position="154"/>
        <end position="207"/>
    </location>
</feature>
<feature type="domain" description="M23ase beta-sheet core" evidence="2">
    <location>
        <begin position="22"/>
        <end position="121"/>
    </location>
</feature>
<accession>A0A6B3VYV2</accession>
<dbReference type="EMBL" id="JACEIO010000007">
    <property type="protein sequence ID" value="MBA4536398.1"/>
    <property type="molecule type" value="Genomic_DNA"/>
</dbReference>
<evidence type="ECO:0000259" key="1">
    <source>
        <dbReference type="Pfam" id="PF01471"/>
    </source>
</evidence>
<reference evidence="4 5" key="1">
    <citation type="submission" date="2020-02" db="EMBL/GenBank/DDBJ databases">
        <title>Bacillus aquiflavi sp. nov., isolated from yellow water of strong flavor Chinese baijiu in Yibin region of China.</title>
        <authorList>
            <person name="Xie J."/>
        </authorList>
    </citation>
    <scope>NUCLEOTIDE SEQUENCE [LARGE SCALE GENOMIC DNA]</scope>
    <source>
        <strain evidence="4 5">3H-10</strain>
    </source>
</reference>
<dbReference type="InterPro" id="IPR011055">
    <property type="entry name" value="Dup_hybrid_motif"/>
</dbReference>
<dbReference type="Gene3D" id="1.10.101.10">
    <property type="entry name" value="PGBD-like superfamily/PGBD"/>
    <property type="match status" value="1"/>
</dbReference>
<comment type="caution">
    <text evidence="4">The sequence shown here is derived from an EMBL/GenBank/DDBJ whole genome shotgun (WGS) entry which is preliminary data.</text>
</comment>
<keyword evidence="5" id="KW-1185">Reference proteome</keyword>
<dbReference type="InterPro" id="IPR036366">
    <property type="entry name" value="PGBDSf"/>
</dbReference>
<name>A0A6B3VYV2_9BACI</name>
<organism evidence="4 5">
    <name type="scientific">Bacillus aquiflavi</name>
    <dbReference type="NCBI Taxonomy" id="2672567"/>
    <lineage>
        <taxon>Bacteria</taxon>
        <taxon>Bacillati</taxon>
        <taxon>Bacillota</taxon>
        <taxon>Bacilli</taxon>
        <taxon>Bacillales</taxon>
        <taxon>Bacillaceae</taxon>
        <taxon>Bacillus</taxon>
    </lineage>
</organism>
<dbReference type="InterPro" id="IPR016047">
    <property type="entry name" value="M23ase_b-sheet_dom"/>
</dbReference>
<dbReference type="InterPro" id="IPR036365">
    <property type="entry name" value="PGBD-like_sf"/>
</dbReference>
<evidence type="ECO:0000313" key="5">
    <source>
        <dbReference type="Proteomes" id="UP000472971"/>
    </source>
</evidence>
<dbReference type="SUPFAM" id="SSF51261">
    <property type="entry name" value="Duplicated hybrid motif"/>
    <property type="match status" value="1"/>
</dbReference>
<dbReference type="RefSeq" id="WP_163240498.1">
    <property type="nucleotide sequence ID" value="NZ_CP082780.1"/>
</dbReference>
<dbReference type="SUPFAM" id="SSF47090">
    <property type="entry name" value="PGBD-like"/>
    <property type="match status" value="1"/>
</dbReference>
<dbReference type="CDD" id="cd12797">
    <property type="entry name" value="M23_peptidase"/>
    <property type="match status" value="1"/>
</dbReference>
<protein>
    <submittedName>
        <fullName evidence="4">Peptidoglycan DD-metalloendopeptidase family protein</fullName>
    </submittedName>
</protein>
<evidence type="ECO:0000313" key="4">
    <source>
        <dbReference type="EMBL" id="NEY80766.1"/>
    </source>
</evidence>